<keyword evidence="1" id="KW-0472">Membrane</keyword>
<dbReference type="RefSeq" id="WP_085230421.1">
    <property type="nucleotide sequence ID" value="NZ_BSQD01000019.1"/>
</dbReference>
<evidence type="ECO:0000313" key="3">
    <source>
        <dbReference type="Proteomes" id="UP000192911"/>
    </source>
</evidence>
<dbReference type="AlphaFoldDB" id="A0A1X7H3U5"/>
<evidence type="ECO:0000313" key="2">
    <source>
        <dbReference type="EMBL" id="SMF79304.1"/>
    </source>
</evidence>
<keyword evidence="1" id="KW-0812">Transmembrane</keyword>
<dbReference type="Proteomes" id="UP000192911">
    <property type="component" value="Unassembled WGS sequence"/>
</dbReference>
<feature type="transmembrane region" description="Helical" evidence="1">
    <location>
        <begin position="31"/>
        <end position="48"/>
    </location>
</feature>
<evidence type="ECO:0000256" key="1">
    <source>
        <dbReference type="SAM" id="Phobius"/>
    </source>
</evidence>
<proteinExistence type="predicted"/>
<sequence length="65" mass="7403">MNWIGDKIALLLVGTACAAGAWAILHYSGEWFFPAITLLTVVSMFFENRRLRALLRKHDIDPRSK</sequence>
<dbReference type="EMBL" id="FXAH01000021">
    <property type="protein sequence ID" value="SMF79304.1"/>
    <property type="molecule type" value="Genomic_DNA"/>
</dbReference>
<organism evidence="2 3">
    <name type="scientific">Trinickia caryophylli</name>
    <name type="common">Paraburkholderia caryophylli</name>
    <dbReference type="NCBI Taxonomy" id="28094"/>
    <lineage>
        <taxon>Bacteria</taxon>
        <taxon>Pseudomonadati</taxon>
        <taxon>Pseudomonadota</taxon>
        <taxon>Betaproteobacteria</taxon>
        <taxon>Burkholderiales</taxon>
        <taxon>Burkholderiaceae</taxon>
        <taxon>Trinickia</taxon>
    </lineage>
</organism>
<feature type="transmembrane region" description="Helical" evidence="1">
    <location>
        <begin position="7"/>
        <end position="25"/>
    </location>
</feature>
<accession>A0A1X7H3U5</accession>
<keyword evidence="1" id="KW-1133">Transmembrane helix</keyword>
<gene>
    <name evidence="2" type="ORF">SAMN06295900_1218</name>
</gene>
<dbReference type="GeneID" id="95548197"/>
<reference evidence="3" key="1">
    <citation type="submission" date="2017-04" db="EMBL/GenBank/DDBJ databases">
        <authorList>
            <person name="Varghese N."/>
            <person name="Submissions S."/>
        </authorList>
    </citation>
    <scope>NUCLEOTIDE SEQUENCE [LARGE SCALE GENOMIC DNA]</scope>
    <source>
        <strain evidence="3">Ballard 720</strain>
    </source>
</reference>
<dbReference type="OrthoDB" id="9132944at2"/>
<keyword evidence="3" id="KW-1185">Reference proteome</keyword>
<protein>
    <submittedName>
        <fullName evidence="2">Uncharacterized protein</fullName>
    </submittedName>
</protein>
<name>A0A1X7H3U5_TRICW</name>